<evidence type="ECO:0000256" key="13">
    <source>
        <dbReference type="ARBA" id="ARBA00023273"/>
    </source>
</evidence>
<accession>A0A8J2KCZ5</accession>
<dbReference type="GO" id="GO:0030286">
    <property type="term" value="C:dynein complex"/>
    <property type="evidence" value="ECO:0007669"/>
    <property type="project" value="UniProtKB-KW"/>
</dbReference>
<dbReference type="GO" id="GO:0051959">
    <property type="term" value="F:dynein light intermediate chain binding"/>
    <property type="evidence" value="ECO:0007669"/>
    <property type="project" value="InterPro"/>
</dbReference>
<dbReference type="FunFam" id="1.20.1270.280:FF:000003">
    <property type="entry name" value="Dynein axonemal heavy chain 17"/>
    <property type="match status" value="1"/>
</dbReference>
<reference evidence="22" key="1">
    <citation type="submission" date="2021-06" db="EMBL/GenBank/DDBJ databases">
        <authorList>
            <person name="Hodson N. C."/>
            <person name="Mongue J. A."/>
            <person name="Jaron S. K."/>
        </authorList>
    </citation>
    <scope>NUCLEOTIDE SEQUENCE</scope>
</reference>
<feature type="coiled-coil region" evidence="14">
    <location>
        <begin position="823"/>
        <end position="864"/>
    </location>
</feature>
<evidence type="ECO:0000256" key="14">
    <source>
        <dbReference type="SAM" id="Coils"/>
    </source>
</evidence>
<dbReference type="InterPro" id="IPR004273">
    <property type="entry name" value="Dynein_heavy_D6_P-loop"/>
</dbReference>
<dbReference type="InterPro" id="IPR024317">
    <property type="entry name" value="Dynein_heavy_chain_D4_dom"/>
</dbReference>
<evidence type="ECO:0000256" key="10">
    <source>
        <dbReference type="ARBA" id="ARBA00023069"/>
    </source>
</evidence>
<dbReference type="GO" id="GO:0005930">
    <property type="term" value="C:axoneme"/>
    <property type="evidence" value="ECO:0007669"/>
    <property type="project" value="UniProtKB-SubCell"/>
</dbReference>
<dbReference type="Pfam" id="PF12780">
    <property type="entry name" value="AAA_8"/>
    <property type="match status" value="1"/>
</dbReference>
<dbReference type="EMBL" id="CAJVCH010235644">
    <property type="protein sequence ID" value="CAG7732676.1"/>
    <property type="molecule type" value="Genomic_DNA"/>
</dbReference>
<evidence type="ECO:0000256" key="5">
    <source>
        <dbReference type="ARBA" id="ARBA00022737"/>
    </source>
</evidence>
<feature type="domain" description="Dynein heavy chain region D6 P-loop" evidence="15">
    <location>
        <begin position="1427"/>
        <end position="1547"/>
    </location>
</feature>
<dbReference type="FunFam" id="3.40.50.300:FF:002141">
    <property type="entry name" value="Dynein heavy chain"/>
    <property type="match status" value="1"/>
</dbReference>
<dbReference type="InterPro" id="IPR041658">
    <property type="entry name" value="AAA_lid_11"/>
</dbReference>
<keyword evidence="5" id="KW-0677">Repeat</keyword>
<dbReference type="FunFam" id="3.40.50.300:FF:000049">
    <property type="entry name" value="Dynein, axonemal, heavy chain 5"/>
    <property type="match status" value="1"/>
</dbReference>
<dbReference type="Pfam" id="PF12781">
    <property type="entry name" value="AAA_9"/>
    <property type="match status" value="1"/>
</dbReference>
<feature type="domain" description="Dynein heavy chain AAA module D4" evidence="17">
    <location>
        <begin position="323"/>
        <end position="582"/>
    </location>
</feature>
<name>A0A8J2KCZ5_9HEXA</name>
<protein>
    <recommendedName>
        <fullName evidence="24">Dynein heavy chain</fullName>
    </recommendedName>
</protein>
<dbReference type="OrthoDB" id="447173at2759"/>
<dbReference type="InterPro" id="IPR026983">
    <property type="entry name" value="DHC"/>
</dbReference>
<evidence type="ECO:0000313" key="23">
    <source>
        <dbReference type="Proteomes" id="UP000708208"/>
    </source>
</evidence>
<dbReference type="InterPro" id="IPR024743">
    <property type="entry name" value="Dynein_HC_stalk"/>
</dbReference>
<evidence type="ECO:0008006" key="24">
    <source>
        <dbReference type="Google" id="ProtNLM"/>
    </source>
</evidence>
<dbReference type="GO" id="GO:0005874">
    <property type="term" value="C:microtubule"/>
    <property type="evidence" value="ECO:0007669"/>
    <property type="project" value="UniProtKB-KW"/>
</dbReference>
<dbReference type="GO" id="GO:0008569">
    <property type="term" value="F:minus-end-directed microtubule motor activity"/>
    <property type="evidence" value="ECO:0007669"/>
    <property type="project" value="InterPro"/>
</dbReference>
<keyword evidence="8" id="KW-0243">Dynein</keyword>
<comment type="subcellular location">
    <subcellularLocation>
        <location evidence="1">Cytoplasm</location>
        <location evidence="1">Cytoskeleton</location>
        <location evidence="1">Cilium axoneme</location>
    </subcellularLocation>
</comment>
<keyword evidence="10" id="KW-0969">Cilium</keyword>
<sequence length="2018" mass="228888">MLVGSAGSGKTVLVGDKLSALPESYAICNVPFNFYTTSEMLQKVLEKPLEKKAGRNYGPPGNKKLIYFIDDMNMPEVDLYGTVQPHTLIRQHMDYMHWYDRIKITLKDINNVQYVACMNPTAGSFTINPRLQRHFCTFSMGFPGQDALQTIYRSILHQHLTSAVQKFPSPVQRMASPVVTAALSLHNRVAATFLPTAVKFHYVFNLRDLSCIFQGMLFSTFECLQEPLSVVRLWLHEATRTYQDKLIEESDIKNFQKLIVEQVKKGFEELQADEATVLAQPNLYSHFANGMGDPKYMPITDFSHLNRILIEALKSYNDFNSIMNLVLFDDAVNYVLRISRIIESPRGNALLVGVGGSGKQSLARLAAFLSSLDVFQVSLRKGYGISDLKNDLSVLYLKAGQKNIGTMFLMTDAQVGEEIFLVLLNDMLASGEIPEILPDDEVENVISSMRTEVKTVGLQDTRENCWKFFIDRVRRVLKVVLCFSPVGNTLRNRSRKFPAITNCTQIVWFHEWPEEALMSVSQRFVREIEAVPSHLHDHIAAFMSYVHTSVNEMSRTYFTNEKRYNYTTPKSFLEQIGLYGTLVTSKKHDALAKADRLESGLTKLESCAKQVEELKKVLAVQEKVLKEKNDKADHLIKVVGRETSIVSSEKENAAVEEKKVAVVAEDVTKIKEVCRVELEKAEPALKAAYAALNTLNKANLTELKTFTNPPPDVEKVCQAAYILWYGCQAKTAGQVPKDISWKALKSNMMSDSQRFLDSLMNLEKERVTMPMVEAMKPFTGIPGFVPEKIKSKSLAAGGICSYVVNVLKFNDVFQDVAPKRKALNDATDTLNKALDRLKFLKHRIKELEDKLTILTKEYETATAAKLKCQAEADRTALTIDLANRLVGGLGAEKSRWLNNVRLYRESTLTIPGDMLLVTAFVSYVGCFSKRYRVDLLEKSWIPHLKKTEIPTSESVDPLTMLTDDAEIAQWNNFGLPSDRMSSENATILMNSQRWPLMIDPQLQGIKWIKSMYGSKLKVIRLGQKGYLDVIEDAIVNGHTVLLENIHENVDPVLEPLLARNLIKKGTAIKMGDKEIDYNPKFRLILQTKLANPHYKPEMQAQTTLVNFTVTREGLEDQLLAEVVKVERPDLESQKSQLTKQQNEFKILLKKLEDDLLTRLQSAQGNFLDDTALVENLETTKRTAADVEVKAKEAVITTAKIDAARELYRPAASRASLLYFILNDLNKINPIYQFSLKAFSTVFQNAIKHAPHAAEVGKRIENLIDAISYAVWQYTARGLFESDKLIFTAQMAFQVMLTKDMIKPKDLDFLLRFPIVQNLSSPVDFLTGVSWGGVVALAKLDDYRNLDRDIEGSAKRWKKIVESECPEREKLPQEWKNKAGVQRLCIMRTLRPDRMIYAVSVFIEESMGVKFVKGSRIPFPKSYEETSNTTPVFFILSPGVDPLKDVESLGKKLGFTFDARNFHSVSLGQGQEIVAEKALDVAGKEGHWVILQNIHLVARWLPSLEKKLEQNWEHSHKKYRVFLSAEPAPSPDSHIIPQGILESSIKITNEPPTGMMANLHKALDNFHQETLETCSKELEFKAILFSLCYFHAVVAERRKFGTQGWNRSYPFNTGDLTISVNVLFNYLEANSKVPWEDLRYLFGEIMYGGHITDDWDRKLCRTYLEEYMVAELLDGEISYAPGFPAPPSTDYQGYHQYIDEMLPPESPVLYGLHPNAEIGFLTATSENLFKIIFELQPRDAGGGGGQMITKEEKTKQILDDIMDKLPDPFNMQEIYGRAEDKTPYVIVALQECERMNILTVEIRRSLKELDLGLKGELTITAQMEELSNALFMDQVPASWTKRAYPSTMGLSSWYADLLLRARELETWSTDFFLPPAVWLGGFFNPQSFLTAIMQSTARKQELPLDKMCLQCEVTKKTREEYTSAPREGACVYGLFMEGARWEVNVGSIVESKLKELYPPMPVIFLKAITQDKQDTRNMYECPVYKTRMRGPTFVWTFNLRTREKASKWVLGGIALLLQV</sequence>
<dbReference type="Pfam" id="PF18198">
    <property type="entry name" value="AAA_lid_11"/>
    <property type="match status" value="1"/>
</dbReference>
<evidence type="ECO:0000256" key="1">
    <source>
        <dbReference type="ARBA" id="ARBA00004430"/>
    </source>
</evidence>
<evidence type="ECO:0000256" key="8">
    <source>
        <dbReference type="ARBA" id="ARBA00023017"/>
    </source>
</evidence>
<dbReference type="PANTHER" id="PTHR46961:SF20">
    <property type="entry name" value="LOW QUALITY PROTEIN: DYNEIN BETA CHAIN, CILIARY-LIKE"/>
    <property type="match status" value="1"/>
</dbReference>
<keyword evidence="11" id="KW-0505">Motor protein</keyword>
<evidence type="ECO:0000256" key="6">
    <source>
        <dbReference type="ARBA" id="ARBA00022741"/>
    </source>
</evidence>
<evidence type="ECO:0000256" key="12">
    <source>
        <dbReference type="ARBA" id="ARBA00023212"/>
    </source>
</evidence>
<dbReference type="GO" id="GO:0031514">
    <property type="term" value="C:motile cilium"/>
    <property type="evidence" value="ECO:0007669"/>
    <property type="project" value="UniProtKB-ARBA"/>
</dbReference>
<evidence type="ECO:0000256" key="11">
    <source>
        <dbReference type="ARBA" id="ARBA00023175"/>
    </source>
</evidence>
<dbReference type="InterPro" id="IPR041228">
    <property type="entry name" value="Dynein_C"/>
</dbReference>
<dbReference type="Pfam" id="PF12775">
    <property type="entry name" value="AAA_7"/>
    <property type="match status" value="1"/>
</dbReference>
<dbReference type="Pfam" id="PF18199">
    <property type="entry name" value="Dynein_C"/>
    <property type="match status" value="1"/>
</dbReference>
<comment type="caution">
    <text evidence="22">The sequence shown here is derived from an EMBL/GenBank/DDBJ whole genome shotgun (WGS) entry which is preliminary data.</text>
</comment>
<evidence type="ECO:0000256" key="3">
    <source>
        <dbReference type="ARBA" id="ARBA00022490"/>
    </source>
</evidence>
<evidence type="ECO:0000259" key="21">
    <source>
        <dbReference type="Pfam" id="PF18199"/>
    </source>
</evidence>
<gene>
    <name evidence="22" type="ORF">AFUS01_LOCUS21172</name>
</gene>
<evidence type="ECO:0000256" key="4">
    <source>
        <dbReference type="ARBA" id="ARBA00022701"/>
    </source>
</evidence>
<evidence type="ECO:0000259" key="20">
    <source>
        <dbReference type="Pfam" id="PF18198"/>
    </source>
</evidence>
<keyword evidence="3" id="KW-0963">Cytoplasm</keyword>
<evidence type="ECO:0000313" key="22">
    <source>
        <dbReference type="EMBL" id="CAG7732676.1"/>
    </source>
</evidence>
<dbReference type="FunFam" id="1.20.920.30:FF:000003">
    <property type="entry name" value="Dynein axonemal heavy chain 17"/>
    <property type="match status" value="1"/>
</dbReference>
<dbReference type="FunFam" id="3.10.490.20:FF:000002">
    <property type="entry name" value="Dynein axonemal heavy chain 17"/>
    <property type="match status" value="1"/>
</dbReference>
<dbReference type="FunFam" id="1.10.8.1220:FF:000001">
    <property type="entry name" value="Dynein axonemal heavy chain 5"/>
    <property type="match status" value="1"/>
</dbReference>
<dbReference type="GO" id="GO:0045505">
    <property type="term" value="F:dynein intermediate chain binding"/>
    <property type="evidence" value="ECO:0007669"/>
    <property type="project" value="InterPro"/>
</dbReference>
<organism evidence="22 23">
    <name type="scientific">Allacma fusca</name>
    <dbReference type="NCBI Taxonomy" id="39272"/>
    <lineage>
        <taxon>Eukaryota</taxon>
        <taxon>Metazoa</taxon>
        <taxon>Ecdysozoa</taxon>
        <taxon>Arthropoda</taxon>
        <taxon>Hexapoda</taxon>
        <taxon>Collembola</taxon>
        <taxon>Symphypleona</taxon>
        <taxon>Sminthuridae</taxon>
        <taxon>Allacma</taxon>
    </lineage>
</organism>
<dbReference type="Pfam" id="PF12777">
    <property type="entry name" value="MT"/>
    <property type="match status" value="1"/>
</dbReference>
<dbReference type="GO" id="GO:0005524">
    <property type="term" value="F:ATP binding"/>
    <property type="evidence" value="ECO:0007669"/>
    <property type="project" value="UniProtKB-KW"/>
</dbReference>
<keyword evidence="13" id="KW-0966">Cell projection</keyword>
<evidence type="ECO:0000259" key="19">
    <source>
        <dbReference type="Pfam" id="PF17857"/>
    </source>
</evidence>
<feature type="domain" description="Dynein heavy chain 3 AAA+ lid" evidence="19">
    <location>
        <begin position="179"/>
        <end position="272"/>
    </location>
</feature>
<dbReference type="Pfam" id="PF17857">
    <property type="entry name" value="AAA_lid_1"/>
    <property type="match status" value="1"/>
</dbReference>
<evidence type="ECO:0000259" key="16">
    <source>
        <dbReference type="Pfam" id="PF12777"/>
    </source>
</evidence>
<dbReference type="FunFam" id="1.10.8.720:FF:000002">
    <property type="entry name" value="Dynein heavy chain 9, axonemal"/>
    <property type="match status" value="1"/>
</dbReference>
<evidence type="ECO:0000256" key="7">
    <source>
        <dbReference type="ARBA" id="ARBA00022840"/>
    </source>
</evidence>
<feature type="domain" description="Dynein heavy chain AAA lid" evidence="20">
    <location>
        <begin position="1579"/>
        <end position="1715"/>
    </location>
</feature>
<dbReference type="Proteomes" id="UP000708208">
    <property type="component" value="Unassembled WGS sequence"/>
</dbReference>
<feature type="domain" description="Dynein heavy chain C-terminal" evidence="21">
    <location>
        <begin position="1722"/>
        <end position="2016"/>
    </location>
</feature>
<evidence type="ECO:0000259" key="18">
    <source>
        <dbReference type="Pfam" id="PF12781"/>
    </source>
</evidence>
<dbReference type="InterPro" id="IPR035706">
    <property type="entry name" value="AAA_9"/>
</dbReference>
<dbReference type="FunFam" id="3.40.50.300:FF:000411">
    <property type="entry name" value="dynein heavy chain 17, axonemal"/>
    <property type="match status" value="1"/>
</dbReference>
<keyword evidence="12" id="KW-0206">Cytoskeleton</keyword>
<keyword evidence="6" id="KW-0547">Nucleotide-binding</keyword>
<proteinExistence type="inferred from homology"/>
<evidence type="ECO:0000256" key="9">
    <source>
        <dbReference type="ARBA" id="ARBA00023054"/>
    </source>
</evidence>
<comment type="similarity">
    <text evidence="2">Belongs to the dynein heavy chain family.</text>
</comment>
<evidence type="ECO:0000259" key="15">
    <source>
        <dbReference type="Pfam" id="PF03028"/>
    </source>
</evidence>
<keyword evidence="23" id="KW-1185">Reference proteome</keyword>
<feature type="domain" description="Dynein heavy chain coiled coil stalk" evidence="16">
    <location>
        <begin position="595"/>
        <end position="944"/>
    </location>
</feature>
<keyword evidence="7" id="KW-0067">ATP-binding</keyword>
<dbReference type="FunFam" id="1.20.920.20:FF:000003">
    <property type="entry name" value="Dynein axonemal heavy chain 17"/>
    <property type="match status" value="1"/>
</dbReference>
<evidence type="ECO:0000256" key="2">
    <source>
        <dbReference type="ARBA" id="ARBA00008887"/>
    </source>
</evidence>
<feature type="domain" description="Dynein heavy chain ATP-binding dynein motor region" evidence="18">
    <location>
        <begin position="969"/>
        <end position="1186"/>
    </location>
</feature>
<keyword evidence="4" id="KW-0493">Microtubule</keyword>
<dbReference type="InterPro" id="IPR041589">
    <property type="entry name" value="DNAH3_AAA_lid_1"/>
</dbReference>
<dbReference type="PANTHER" id="PTHR46961">
    <property type="entry name" value="DYNEIN HEAVY CHAIN 1, AXONEMAL-LIKE PROTEIN"/>
    <property type="match status" value="1"/>
</dbReference>
<evidence type="ECO:0000259" key="17">
    <source>
        <dbReference type="Pfam" id="PF12780"/>
    </source>
</evidence>
<dbReference type="GO" id="GO:0007018">
    <property type="term" value="P:microtubule-based movement"/>
    <property type="evidence" value="ECO:0007669"/>
    <property type="project" value="InterPro"/>
</dbReference>
<keyword evidence="9 14" id="KW-0175">Coiled coil</keyword>
<dbReference type="Pfam" id="PF03028">
    <property type="entry name" value="Dynein_heavy"/>
    <property type="match status" value="1"/>
</dbReference>